<evidence type="ECO:0000256" key="6">
    <source>
        <dbReference type="ARBA" id="ARBA00022792"/>
    </source>
</evidence>
<keyword evidence="7" id="KW-0249">Electron transport</keyword>
<keyword evidence="4" id="KW-0813">Transport</keyword>
<keyword evidence="5" id="KW-0679">Respiratory chain</keyword>
<dbReference type="GO" id="GO:0005743">
    <property type="term" value="C:mitochondrial inner membrane"/>
    <property type="evidence" value="ECO:0007669"/>
    <property type="project" value="UniProtKB-SubCell"/>
</dbReference>
<keyword evidence="10" id="KW-1015">Disulfide bond</keyword>
<dbReference type="SMART" id="SM00916">
    <property type="entry name" value="L51_S25_CI-B8"/>
    <property type="match status" value="1"/>
</dbReference>
<dbReference type="EMBL" id="FN668650">
    <property type="protein sequence ID" value="CBK22735.2"/>
    <property type="molecule type" value="Genomic_DNA"/>
</dbReference>
<evidence type="ECO:0000256" key="10">
    <source>
        <dbReference type="PIRSR" id="PIRSR005822-1"/>
    </source>
</evidence>
<accession>D8M312</accession>
<feature type="domain" description="Ribosomal protein/NADH dehydrogenase" evidence="11">
    <location>
        <begin position="20"/>
        <end position="93"/>
    </location>
</feature>
<proteinExistence type="inferred from homology"/>
<keyword evidence="8" id="KW-0496">Mitochondrion</keyword>
<evidence type="ECO:0000256" key="2">
    <source>
        <dbReference type="ARBA" id="ARBA00004443"/>
    </source>
</evidence>
<evidence type="ECO:0000313" key="13">
    <source>
        <dbReference type="Proteomes" id="UP000008312"/>
    </source>
</evidence>
<comment type="similarity">
    <text evidence="3">Belongs to the complex I NDUFA2 subunit family.</text>
</comment>
<dbReference type="InParanoid" id="D8M312"/>
<name>D8M312_BLAHO</name>
<dbReference type="PANTHER" id="PTHR12878">
    <property type="entry name" value="NADH-UBIQUINONE OXIDOREDUCTASE B8 SUBUNIT"/>
    <property type="match status" value="1"/>
</dbReference>
<dbReference type="Gene3D" id="3.40.30.10">
    <property type="entry name" value="Glutaredoxin"/>
    <property type="match status" value="1"/>
</dbReference>
<dbReference type="InterPro" id="IPR016464">
    <property type="entry name" value="NADH_Ub_cplx-1_asu_su-2"/>
</dbReference>
<sequence>MAWRYKLGKCLQEVRFLYCESSAGSKGVRDFIEKQYYSLKAMNPILPIIVRECDGTRAKVLARYDYNNMRELDLEDMTDKEVENCMKRLVEIGEVMPKCPTAIPRPESVV</sequence>
<evidence type="ECO:0000256" key="5">
    <source>
        <dbReference type="ARBA" id="ARBA00022660"/>
    </source>
</evidence>
<keyword evidence="13" id="KW-1185">Reference proteome</keyword>
<evidence type="ECO:0000256" key="8">
    <source>
        <dbReference type="ARBA" id="ARBA00023128"/>
    </source>
</evidence>
<evidence type="ECO:0000256" key="3">
    <source>
        <dbReference type="ARBA" id="ARBA00008939"/>
    </source>
</evidence>
<dbReference type="InterPro" id="IPR036249">
    <property type="entry name" value="Thioredoxin-like_sf"/>
</dbReference>
<dbReference type="AlphaFoldDB" id="D8M312"/>
<dbReference type="OrthoDB" id="10250268at2759"/>
<keyword evidence="9" id="KW-0472">Membrane</keyword>
<dbReference type="PANTHER" id="PTHR12878:SF0">
    <property type="entry name" value="NADH DEHYDROGENASE [UBIQUINONE] 1 ALPHA SUBCOMPLEX SUBUNIT 2"/>
    <property type="match status" value="1"/>
</dbReference>
<evidence type="ECO:0000259" key="11">
    <source>
        <dbReference type="SMART" id="SM00916"/>
    </source>
</evidence>
<dbReference type="RefSeq" id="XP_012896783.1">
    <property type="nucleotide sequence ID" value="XM_013041329.1"/>
</dbReference>
<dbReference type="OMA" id="FIEQQYV"/>
<reference evidence="12" key="1">
    <citation type="submission" date="2010-02" db="EMBL/GenBank/DDBJ databases">
        <title>Sequencing and annotation of the Blastocystis hominis genome.</title>
        <authorList>
            <person name="Wincker P."/>
        </authorList>
    </citation>
    <scope>NUCLEOTIDE SEQUENCE</scope>
    <source>
        <strain evidence="12">Singapore isolate B</strain>
    </source>
</reference>
<dbReference type="PIRSF" id="PIRSF005822">
    <property type="entry name" value="NDUA2"/>
    <property type="match status" value="1"/>
</dbReference>
<gene>
    <name evidence="12" type="ORF">GSBLH_T00002815001</name>
</gene>
<dbReference type="SUPFAM" id="SSF52833">
    <property type="entry name" value="Thioredoxin-like"/>
    <property type="match status" value="1"/>
</dbReference>
<evidence type="ECO:0000256" key="1">
    <source>
        <dbReference type="ARBA" id="ARBA00003195"/>
    </source>
</evidence>
<evidence type="ECO:0000256" key="7">
    <source>
        <dbReference type="ARBA" id="ARBA00022982"/>
    </source>
</evidence>
<dbReference type="Pfam" id="PF05047">
    <property type="entry name" value="L51_S25_CI-B8"/>
    <property type="match status" value="1"/>
</dbReference>
<comment type="function">
    <text evidence="1">Accessory subunit of the mitochondrial membrane respiratory chain NADH dehydrogenase (Complex I), that is believed not to be involved in catalysis. Complex I functions in the transfer of electrons from NADH to the respiratory chain. The immediate electron acceptor for the enzyme is believed to be ubiquinone.</text>
</comment>
<dbReference type="InterPro" id="IPR007741">
    <property type="entry name" value="Ribosomal_mL43/mS25/NADH_DH"/>
</dbReference>
<evidence type="ECO:0000256" key="9">
    <source>
        <dbReference type="ARBA" id="ARBA00023136"/>
    </source>
</evidence>
<organism evidence="12">
    <name type="scientific">Blastocystis hominis</name>
    <dbReference type="NCBI Taxonomy" id="12968"/>
    <lineage>
        <taxon>Eukaryota</taxon>
        <taxon>Sar</taxon>
        <taxon>Stramenopiles</taxon>
        <taxon>Bigyra</taxon>
        <taxon>Opalozoa</taxon>
        <taxon>Opalinata</taxon>
        <taxon>Blastocystidae</taxon>
        <taxon>Blastocystis</taxon>
    </lineage>
</organism>
<evidence type="ECO:0000256" key="4">
    <source>
        <dbReference type="ARBA" id="ARBA00022448"/>
    </source>
</evidence>
<dbReference type="GeneID" id="24919955"/>
<comment type="subcellular location">
    <subcellularLocation>
        <location evidence="2">Mitochondrion inner membrane</location>
        <topology evidence="2">Peripheral membrane protein</topology>
        <orientation evidence="2">Matrix side</orientation>
    </subcellularLocation>
</comment>
<evidence type="ECO:0000313" key="12">
    <source>
        <dbReference type="EMBL" id="CBK22735.2"/>
    </source>
</evidence>
<dbReference type="Proteomes" id="UP000008312">
    <property type="component" value="Unassembled WGS sequence"/>
</dbReference>
<keyword evidence="6" id="KW-0999">Mitochondrion inner membrane</keyword>
<feature type="disulfide bond" description="Redox-active" evidence="10">
    <location>
        <begin position="19"/>
        <end position="53"/>
    </location>
</feature>
<protein>
    <submittedName>
        <fullName evidence="12">Subunit NDUFA2</fullName>
    </submittedName>
</protein>